<dbReference type="PROSITE" id="PS01159">
    <property type="entry name" value="WW_DOMAIN_1"/>
    <property type="match status" value="3"/>
</dbReference>
<evidence type="ECO:0000256" key="2">
    <source>
        <dbReference type="ARBA" id="ARBA00004496"/>
    </source>
</evidence>
<dbReference type="InterPro" id="IPR000008">
    <property type="entry name" value="C2_dom"/>
</dbReference>
<dbReference type="PANTHER" id="PTHR11254:SF440">
    <property type="entry name" value="E3 UBIQUITIN-PROTEIN LIGASE NEDD-4"/>
    <property type="match status" value="1"/>
</dbReference>
<dbReference type="FunFam" id="3.30.2410.10:FF:000001">
    <property type="entry name" value="E3 ubiquitin-protein ligase NEDD4-like"/>
    <property type="match status" value="1"/>
</dbReference>
<feature type="domain" description="WW" evidence="13">
    <location>
        <begin position="350"/>
        <end position="383"/>
    </location>
</feature>
<keyword evidence="5 8" id="KW-0808">Transferase</keyword>
<feature type="compositionally biased region" description="Polar residues" evidence="11">
    <location>
        <begin position="13"/>
        <end position="23"/>
    </location>
</feature>
<dbReference type="FunFam" id="2.20.70.10:FF:000017">
    <property type="entry name" value="E3 ubiquitin-protein ligase"/>
    <property type="match status" value="1"/>
</dbReference>
<feature type="domain" description="WW" evidence="13">
    <location>
        <begin position="484"/>
        <end position="517"/>
    </location>
</feature>
<dbReference type="SMART" id="SM00239">
    <property type="entry name" value="C2"/>
    <property type="match status" value="1"/>
</dbReference>
<evidence type="ECO:0000256" key="7">
    <source>
        <dbReference type="ARBA" id="ARBA00022786"/>
    </source>
</evidence>
<feature type="domain" description="WW" evidence="13">
    <location>
        <begin position="432"/>
        <end position="465"/>
    </location>
</feature>
<evidence type="ECO:0000256" key="6">
    <source>
        <dbReference type="ARBA" id="ARBA00022737"/>
    </source>
</evidence>
<dbReference type="EMBL" id="CACVBS010000105">
    <property type="protein sequence ID" value="CAA7271325.1"/>
    <property type="molecule type" value="Genomic_DNA"/>
</dbReference>
<dbReference type="Pfam" id="PF00632">
    <property type="entry name" value="HECT"/>
    <property type="match status" value="1"/>
</dbReference>
<dbReference type="GO" id="GO:0061630">
    <property type="term" value="F:ubiquitin protein ligase activity"/>
    <property type="evidence" value="ECO:0007669"/>
    <property type="project" value="UniProtKB-EC"/>
</dbReference>
<dbReference type="Gene3D" id="3.90.1750.10">
    <property type="entry name" value="Hect, E3 ligase catalytic domains"/>
    <property type="match status" value="1"/>
</dbReference>
<dbReference type="SMART" id="SM00456">
    <property type="entry name" value="WW"/>
    <property type="match status" value="3"/>
</dbReference>
<dbReference type="AlphaFoldDB" id="A0A8S0W189"/>
<organism evidence="15 16">
    <name type="scientific">Cyclocybe aegerita</name>
    <name type="common">Black poplar mushroom</name>
    <name type="synonym">Agrocybe aegerita</name>
    <dbReference type="NCBI Taxonomy" id="1973307"/>
    <lineage>
        <taxon>Eukaryota</taxon>
        <taxon>Fungi</taxon>
        <taxon>Dikarya</taxon>
        <taxon>Basidiomycota</taxon>
        <taxon>Agaricomycotina</taxon>
        <taxon>Agaricomycetes</taxon>
        <taxon>Agaricomycetidae</taxon>
        <taxon>Agaricales</taxon>
        <taxon>Agaricineae</taxon>
        <taxon>Bolbitiaceae</taxon>
        <taxon>Cyclocybe</taxon>
    </lineage>
</organism>
<dbReference type="FunFam" id="3.30.2160.10:FF:000001">
    <property type="entry name" value="E3 ubiquitin-protein ligase NEDD4-like"/>
    <property type="match status" value="1"/>
</dbReference>
<dbReference type="InterPro" id="IPR036020">
    <property type="entry name" value="WW_dom_sf"/>
</dbReference>
<proteinExistence type="predicted"/>
<dbReference type="InterPro" id="IPR035983">
    <property type="entry name" value="Hect_E3_ubiquitin_ligase"/>
</dbReference>
<feature type="active site" description="Glycyl thioester intermediate" evidence="9 10">
    <location>
        <position position="874"/>
    </location>
</feature>
<dbReference type="Gene3D" id="3.30.2410.10">
    <property type="entry name" value="Hect, E3 ligase catalytic domain"/>
    <property type="match status" value="1"/>
</dbReference>
<comment type="caution">
    <text evidence="15">The sequence shown here is derived from an EMBL/GenBank/DDBJ whole genome shotgun (WGS) entry which is preliminary data.</text>
</comment>
<feature type="domain" description="HECT" evidence="14">
    <location>
        <begin position="573"/>
        <end position="906"/>
    </location>
</feature>
<keyword evidence="6" id="KW-0677">Repeat</keyword>
<reference evidence="15 16" key="1">
    <citation type="submission" date="2020-01" db="EMBL/GenBank/DDBJ databases">
        <authorList>
            <person name="Gupta K D."/>
        </authorList>
    </citation>
    <scope>NUCLEOTIDE SEQUENCE [LARGE SCALE GENOMIC DNA]</scope>
</reference>
<dbReference type="InterPro" id="IPR000569">
    <property type="entry name" value="HECT_dom"/>
</dbReference>
<feature type="compositionally biased region" description="Polar residues" evidence="11">
    <location>
        <begin position="297"/>
        <end position="337"/>
    </location>
</feature>
<feature type="compositionally biased region" description="Low complexity" evidence="11">
    <location>
        <begin position="96"/>
        <end position="106"/>
    </location>
</feature>
<dbReference type="GO" id="GO:0006511">
    <property type="term" value="P:ubiquitin-dependent protein catabolic process"/>
    <property type="evidence" value="ECO:0007669"/>
    <property type="project" value="InterPro"/>
</dbReference>
<evidence type="ECO:0000313" key="15">
    <source>
        <dbReference type="EMBL" id="CAA7271325.1"/>
    </source>
</evidence>
<dbReference type="SUPFAM" id="SSF56204">
    <property type="entry name" value="Hect, E3 ligase catalytic domain"/>
    <property type="match status" value="1"/>
</dbReference>
<evidence type="ECO:0000313" key="16">
    <source>
        <dbReference type="Proteomes" id="UP000467700"/>
    </source>
</evidence>
<comment type="subcellular location">
    <subcellularLocation>
        <location evidence="2">Cytoplasm</location>
    </subcellularLocation>
</comment>
<dbReference type="Proteomes" id="UP000467700">
    <property type="component" value="Unassembled WGS sequence"/>
</dbReference>
<dbReference type="CDD" id="cd00078">
    <property type="entry name" value="HECTc"/>
    <property type="match status" value="1"/>
</dbReference>
<feature type="domain" description="C2" evidence="12">
    <location>
        <begin position="97"/>
        <end position="221"/>
    </location>
</feature>
<dbReference type="Gene3D" id="2.20.70.10">
    <property type="match status" value="2"/>
</dbReference>
<evidence type="ECO:0000259" key="14">
    <source>
        <dbReference type="PROSITE" id="PS50237"/>
    </source>
</evidence>
<dbReference type="SUPFAM" id="SSF51045">
    <property type="entry name" value="WW domain"/>
    <property type="match status" value="3"/>
</dbReference>
<evidence type="ECO:0000256" key="4">
    <source>
        <dbReference type="ARBA" id="ARBA00022490"/>
    </source>
</evidence>
<feature type="compositionally biased region" description="Low complexity" evidence="11">
    <location>
        <begin position="404"/>
        <end position="421"/>
    </location>
</feature>
<feature type="region of interest" description="Disordered" evidence="11">
    <location>
        <begin position="460"/>
        <end position="489"/>
    </location>
</feature>
<dbReference type="PIRSF" id="PIRSF001569">
    <property type="entry name" value="E3_ub_ligase_SMURF1"/>
    <property type="match status" value="1"/>
</dbReference>
<comment type="catalytic activity">
    <reaction evidence="1 8">
        <text>S-ubiquitinyl-[E2 ubiquitin-conjugating enzyme]-L-cysteine + [acceptor protein]-L-lysine = [E2 ubiquitin-conjugating enzyme]-L-cysteine + N(6)-ubiquitinyl-[acceptor protein]-L-lysine.</text>
        <dbReference type="EC" id="2.3.2.26"/>
    </reaction>
</comment>
<dbReference type="SUPFAM" id="SSF49562">
    <property type="entry name" value="C2 domain (Calcium/lipid-binding domain, CaLB)"/>
    <property type="match status" value="1"/>
</dbReference>
<dbReference type="PANTHER" id="PTHR11254">
    <property type="entry name" value="HECT DOMAIN UBIQUITIN-PROTEIN LIGASE"/>
    <property type="match status" value="1"/>
</dbReference>
<keyword evidence="16" id="KW-1185">Reference proteome</keyword>
<accession>A0A8S0W189</accession>
<dbReference type="FunFam" id="3.90.1750.10:FF:000079">
    <property type="entry name" value="E3 ubiquitin-protein ligase"/>
    <property type="match status" value="1"/>
</dbReference>
<comment type="pathway">
    <text evidence="3 8">Protein modification; protein ubiquitination.</text>
</comment>
<dbReference type="OrthoDB" id="8068875at2759"/>
<dbReference type="CDD" id="cd08382">
    <property type="entry name" value="C2_Smurf-like"/>
    <property type="match status" value="1"/>
</dbReference>
<evidence type="ECO:0000259" key="12">
    <source>
        <dbReference type="PROSITE" id="PS50004"/>
    </source>
</evidence>
<dbReference type="PROSITE" id="PS50237">
    <property type="entry name" value="HECT"/>
    <property type="match status" value="1"/>
</dbReference>
<feature type="compositionally biased region" description="Polar residues" evidence="11">
    <location>
        <begin position="374"/>
        <end position="403"/>
    </location>
</feature>
<dbReference type="SMART" id="SM00119">
    <property type="entry name" value="HECTc"/>
    <property type="match status" value="1"/>
</dbReference>
<keyword evidence="4" id="KW-0963">Cytoplasm</keyword>
<evidence type="ECO:0000256" key="8">
    <source>
        <dbReference type="PIRNR" id="PIRNR001569"/>
    </source>
</evidence>
<protein>
    <recommendedName>
        <fullName evidence="8">E3 ubiquitin-protein ligase</fullName>
        <ecNumber evidence="8">2.3.2.26</ecNumber>
    </recommendedName>
</protein>
<evidence type="ECO:0000256" key="3">
    <source>
        <dbReference type="ARBA" id="ARBA00004906"/>
    </source>
</evidence>
<evidence type="ECO:0000259" key="13">
    <source>
        <dbReference type="PROSITE" id="PS50020"/>
    </source>
</evidence>
<feature type="region of interest" description="Disordered" evidence="11">
    <location>
        <begin position="84"/>
        <end position="106"/>
    </location>
</feature>
<dbReference type="InterPro" id="IPR024928">
    <property type="entry name" value="E3_ub_ligase_SMURF1"/>
</dbReference>
<dbReference type="GO" id="GO:0016567">
    <property type="term" value="P:protein ubiquitination"/>
    <property type="evidence" value="ECO:0007669"/>
    <property type="project" value="TreeGrafter"/>
</dbReference>
<evidence type="ECO:0000256" key="11">
    <source>
        <dbReference type="SAM" id="MobiDB-lite"/>
    </source>
</evidence>
<dbReference type="PROSITE" id="PS50004">
    <property type="entry name" value="C2"/>
    <property type="match status" value="1"/>
</dbReference>
<evidence type="ECO:0000256" key="10">
    <source>
        <dbReference type="PROSITE-ProRule" id="PRU00104"/>
    </source>
</evidence>
<dbReference type="PROSITE" id="PS50020">
    <property type="entry name" value="WW_DOMAIN_2"/>
    <property type="match status" value="3"/>
</dbReference>
<feature type="region of interest" description="Disordered" evidence="11">
    <location>
        <begin position="267"/>
        <end position="361"/>
    </location>
</feature>
<keyword evidence="7 8" id="KW-0833">Ubl conjugation pathway</keyword>
<dbReference type="Pfam" id="PF00168">
    <property type="entry name" value="C2"/>
    <property type="match status" value="1"/>
</dbReference>
<dbReference type="Gene3D" id="2.60.40.150">
    <property type="entry name" value="C2 domain"/>
    <property type="match status" value="1"/>
</dbReference>
<dbReference type="CDD" id="cd00201">
    <property type="entry name" value="WW"/>
    <property type="match status" value="3"/>
</dbReference>
<evidence type="ECO:0000256" key="1">
    <source>
        <dbReference type="ARBA" id="ARBA00000885"/>
    </source>
</evidence>
<gene>
    <name evidence="15" type="ORF">AAE3_LOCUS13570</name>
</gene>
<evidence type="ECO:0000256" key="5">
    <source>
        <dbReference type="ARBA" id="ARBA00022679"/>
    </source>
</evidence>
<sequence length="906" mass="101451">MCGPALNLGGTASPASGTKAPSSSERESHTGISGRGRVVGGIWAEEALKLCGTKDEHVDHGFICVTVLHWSLCSFPCRPPPPPPPSAANSLCSAQPSSPESLASMASSSRLNDPERYIKVTLHGASGLVKRELLSLPDPFAVLTVDGEQTSTTAIFRRSLSPAWNETFDVKVRQSSMIAIQIFDHKKFKKRDQGFLGVYNISAADAIQLAANQQGVITKDLTMSSNNLPVYGKISFSFSLPSQAQQQSVPNNVVDRPIMQSAAQDFHNPQSAQSSLGGARLSNPLPQTRLDDDHPRLQNTLSTPSLRPSNSHLALNTSFNAQPRTESISARPTSSSGPVAGRMLDDEFGNPLPQGWERRIDPQGRHYYVDHNTRQTTWHRPNQAQSVQNRPTSQLSGQQGPSRSPNSNPASAVSVTSPASTGAPQTGTYADIPLPLGWEERRTAEGRPYFVDHHTRTTTWTDPRRATQPPPSAVMRPVTNPNLGPLPSGWEMRLTSTGRVYFVDHNTRTTSWDDPRLPPNLDDNAPQYKRDYRRKVVYFRSQPKMRVLPGKCEIKVRRTRVLEDSYGAVMALPGEDLKRRLMVNFEGEDGLDYGGVSREWFFLLSHEIFNPSYGLFEYSTHDNYTLQINPASGINPDHLSYFKFIGRCLGLAIFHRRFLDAYFVPSFYKMILGKHMSLVDLEAVDADLHRSLVWMLENDITDVLDETFTTTEERFGELVTIELKPGGEDIPLTEQNKKEYVDAVVAYRISKRVKEQFDAFMEGLLELIPRELINVFDERELELLIGGMSEIDMDDWTKFTDYRGYEKTDQVIEWFWQCIRSWPAEKKSRLLQFTTGTSRVPVNGFKDLQGSDGPRRFTIEKSGDPAGLPRSHTCFNRLDLPPYQDYESLESKLSFAIEETEGFGQE</sequence>
<name>A0A8S0W189_CYCAE</name>
<feature type="region of interest" description="Disordered" evidence="11">
    <location>
        <begin position="1"/>
        <end position="35"/>
    </location>
</feature>
<dbReference type="InterPro" id="IPR050409">
    <property type="entry name" value="E3_ubiq-protein_ligase"/>
</dbReference>
<feature type="compositionally biased region" description="Polar residues" evidence="11">
    <location>
        <begin position="267"/>
        <end position="276"/>
    </location>
</feature>
<dbReference type="InterPro" id="IPR001202">
    <property type="entry name" value="WW_dom"/>
</dbReference>
<feature type="region of interest" description="Disordered" evidence="11">
    <location>
        <begin position="374"/>
        <end position="435"/>
    </location>
</feature>
<dbReference type="Pfam" id="PF00397">
    <property type="entry name" value="WW"/>
    <property type="match status" value="3"/>
</dbReference>
<dbReference type="EC" id="2.3.2.26" evidence="8"/>
<evidence type="ECO:0000256" key="9">
    <source>
        <dbReference type="PIRSR" id="PIRSR001569-1"/>
    </source>
</evidence>
<dbReference type="InterPro" id="IPR035892">
    <property type="entry name" value="C2_domain_sf"/>
</dbReference>
<dbReference type="GO" id="GO:0005737">
    <property type="term" value="C:cytoplasm"/>
    <property type="evidence" value="ECO:0007669"/>
    <property type="project" value="UniProtKB-SubCell"/>
</dbReference>
<dbReference type="Gene3D" id="3.30.2160.10">
    <property type="entry name" value="Hect, E3 ligase catalytic domain"/>
    <property type="match status" value="1"/>
</dbReference>